<reference evidence="2" key="1">
    <citation type="submission" date="2022-04" db="EMBL/GenBank/DDBJ databases">
        <title>Shinella lacus sp. nov., a novel member of the genus Shinella from water.</title>
        <authorList>
            <person name="Deng Y."/>
        </authorList>
    </citation>
    <scope>NUCLEOTIDE SEQUENCE</scope>
    <source>
        <strain evidence="2">JCM 31239</strain>
    </source>
</reference>
<feature type="region of interest" description="Disordered" evidence="1">
    <location>
        <begin position="204"/>
        <end position="235"/>
    </location>
</feature>
<keyword evidence="3" id="KW-1185">Reference proteome</keyword>
<accession>A0ABT8XJ98</accession>
<dbReference type="EMBL" id="WHSC02000007">
    <property type="protein sequence ID" value="MDO6123245.1"/>
    <property type="molecule type" value="Genomic_DNA"/>
</dbReference>
<protein>
    <submittedName>
        <fullName evidence="2">Uncharacterized protein</fullName>
    </submittedName>
</protein>
<comment type="caution">
    <text evidence="2">The sequence shown here is derived from an EMBL/GenBank/DDBJ whole genome shotgun (WGS) entry which is preliminary data.</text>
</comment>
<evidence type="ECO:0000313" key="3">
    <source>
        <dbReference type="Proteomes" id="UP001177080"/>
    </source>
</evidence>
<dbReference type="RefSeq" id="WP_244760867.1">
    <property type="nucleotide sequence ID" value="NZ_JALJCJ010000002.1"/>
</dbReference>
<organism evidence="2 3">
    <name type="scientific">Shinella curvata</name>
    <dbReference type="NCBI Taxonomy" id="1817964"/>
    <lineage>
        <taxon>Bacteria</taxon>
        <taxon>Pseudomonadati</taxon>
        <taxon>Pseudomonadota</taxon>
        <taxon>Alphaproteobacteria</taxon>
        <taxon>Hyphomicrobiales</taxon>
        <taxon>Rhizobiaceae</taxon>
        <taxon>Shinella</taxon>
    </lineage>
</organism>
<dbReference type="Proteomes" id="UP001177080">
    <property type="component" value="Unassembled WGS sequence"/>
</dbReference>
<evidence type="ECO:0000313" key="2">
    <source>
        <dbReference type="EMBL" id="MDO6123245.1"/>
    </source>
</evidence>
<proteinExistence type="predicted"/>
<sequence length="235" mass="25321">MITIPAPQKTGAPTEHFNVAFGPDVLLDHPAFASSIGLTIAYIAEAERQLSTILKSLVGGDTRVITALLASFRGHKQLLGAVETALRTADRTLDLDTFAAIRRPIEDTWEIRDSFGHGIWARSSDHPGAALRISARQVGGIEEKAKWLIVEGRFTEAFEIYANVGAEIWTPADFSGAATAARGVVNSLTAFSACIAQSPEEADPLHRALRSQGLLSDPPWKLQSPTQPPENDGTR</sequence>
<gene>
    <name evidence="2" type="ORF">GB928_018815</name>
</gene>
<name>A0ABT8XJ98_9HYPH</name>
<evidence type="ECO:0000256" key="1">
    <source>
        <dbReference type="SAM" id="MobiDB-lite"/>
    </source>
</evidence>